<dbReference type="KEGG" id="mmc:Mmcs_1157"/>
<sequence>MAEDTEKTPDERPSDLAERAVAMSEEVLKSVEAGQRNAIEAVRKFVGAVEESLPGHGDDHPSRRENIVNAALNMADDLVKTQYEFIRSVVGNASETLRKQSDDKPDAQ</sequence>
<reference evidence="1" key="1">
    <citation type="submission" date="2006-06" db="EMBL/GenBank/DDBJ databases">
        <title>Complete sequence of chromosome of Mycobacterium sp. MCS.</title>
        <authorList>
            <consortium name="US DOE Joint Genome Institute"/>
            <person name="Copeland A."/>
            <person name="Lucas S."/>
            <person name="Lapidus A."/>
            <person name="Barry K."/>
            <person name="Detter J.C."/>
            <person name="Glavina del Rio T."/>
            <person name="Hammon N."/>
            <person name="Israni S."/>
            <person name="Dalin E."/>
            <person name="Tice H."/>
            <person name="Pitluck S."/>
            <person name="Martinez M."/>
            <person name="Schmutz J."/>
            <person name="Larimer F."/>
            <person name="Land M."/>
            <person name="Hauser L."/>
            <person name="Kyrpides N."/>
            <person name="Kim E."/>
            <person name="Miller C.D."/>
            <person name="Hughes J.E."/>
            <person name="Anderson A.J."/>
            <person name="Sims R.C."/>
            <person name="Richardson P."/>
        </authorList>
    </citation>
    <scope>NUCLEOTIDE SEQUENCE [LARGE SCALE GENOMIC DNA]</scope>
    <source>
        <strain evidence="1">MCS</strain>
    </source>
</reference>
<protein>
    <submittedName>
        <fullName evidence="1">Uncharacterized protein</fullName>
    </submittedName>
</protein>
<proteinExistence type="predicted"/>
<organism evidence="1">
    <name type="scientific">Mycobacterium sp. (strain MCS)</name>
    <dbReference type="NCBI Taxonomy" id="164756"/>
    <lineage>
        <taxon>Bacteria</taxon>
        <taxon>Bacillati</taxon>
        <taxon>Actinomycetota</taxon>
        <taxon>Actinomycetes</taxon>
        <taxon>Mycobacteriales</taxon>
        <taxon>Mycobacteriaceae</taxon>
        <taxon>Mycobacterium</taxon>
    </lineage>
</organism>
<accession>A0A5Q5BGB3</accession>
<dbReference type="AlphaFoldDB" id="A0A5Q5BGB3"/>
<evidence type="ECO:0000313" key="1">
    <source>
        <dbReference type="EMBL" id="ABG07269.1"/>
    </source>
</evidence>
<dbReference type="EMBL" id="CP000384">
    <property type="protein sequence ID" value="ABG07269.1"/>
    <property type="molecule type" value="Genomic_DNA"/>
</dbReference>
<gene>
    <name evidence="1" type="ordered locus">Mmcs_1157</name>
</gene>
<name>A0A5Q5BGB3_MYCSS</name>